<keyword evidence="2" id="KW-0732">Signal</keyword>
<organism evidence="3 4">
    <name type="scientific">Neonectria punicea</name>
    <dbReference type="NCBI Taxonomy" id="979145"/>
    <lineage>
        <taxon>Eukaryota</taxon>
        <taxon>Fungi</taxon>
        <taxon>Dikarya</taxon>
        <taxon>Ascomycota</taxon>
        <taxon>Pezizomycotina</taxon>
        <taxon>Sordariomycetes</taxon>
        <taxon>Hypocreomycetidae</taxon>
        <taxon>Hypocreales</taxon>
        <taxon>Nectriaceae</taxon>
        <taxon>Neonectria</taxon>
    </lineage>
</organism>
<evidence type="ECO:0000313" key="3">
    <source>
        <dbReference type="EMBL" id="KAK7419522.1"/>
    </source>
</evidence>
<feature type="signal peptide" evidence="2">
    <location>
        <begin position="1"/>
        <end position="15"/>
    </location>
</feature>
<evidence type="ECO:0000313" key="4">
    <source>
        <dbReference type="Proteomes" id="UP001498476"/>
    </source>
</evidence>
<protein>
    <submittedName>
        <fullName evidence="3">Uncharacterized protein</fullName>
    </submittedName>
</protein>
<evidence type="ECO:0000256" key="2">
    <source>
        <dbReference type="SAM" id="SignalP"/>
    </source>
</evidence>
<evidence type="ECO:0000256" key="1">
    <source>
        <dbReference type="SAM" id="MobiDB-lite"/>
    </source>
</evidence>
<feature type="chain" id="PRO_5045324644" evidence="2">
    <location>
        <begin position="16"/>
        <end position="316"/>
    </location>
</feature>
<keyword evidence="4" id="KW-1185">Reference proteome</keyword>
<reference evidence="3 4" key="1">
    <citation type="journal article" date="2025" name="Microbiol. Resour. Announc.">
        <title>Draft genome sequences for Neonectria magnoliae and Neonectria punicea, canker pathogens of Liriodendron tulipifera and Acer saccharum in West Virginia.</title>
        <authorList>
            <person name="Petronek H.M."/>
            <person name="Kasson M.T."/>
            <person name="Metheny A.M."/>
            <person name="Stauder C.M."/>
            <person name="Lovett B."/>
            <person name="Lynch S.C."/>
            <person name="Garnas J.R."/>
            <person name="Kasson L.R."/>
            <person name="Stajich J.E."/>
        </authorList>
    </citation>
    <scope>NUCLEOTIDE SEQUENCE [LARGE SCALE GENOMIC DNA]</scope>
    <source>
        <strain evidence="3 4">NRRL 64653</strain>
    </source>
</reference>
<comment type="caution">
    <text evidence="3">The sequence shown here is derived from an EMBL/GenBank/DDBJ whole genome shotgun (WGS) entry which is preliminary data.</text>
</comment>
<dbReference type="Proteomes" id="UP001498476">
    <property type="component" value="Unassembled WGS sequence"/>
</dbReference>
<sequence length="316" mass="36237">MLASFALVTIARALGETPEQDKPAPTVVIKSTPRLSRTIQRFESLWQHWAKCLTVQYRDDQHPELDKLFTRTARVMASSSIVFSNIKMTAKKGKMEIGSAPLVKILKNTRKAIVTSQRLTHIKELESWVLDEKCPPTPSSSGSDLQEYKRKRQANDKANILVERRKRPVQCCMFVALALFQLLYPDELHDFVAEYENELVRETFDRAIAVDDAKTYERVQLKRHCRARLTPPQDKIPKHGIPFGEITCIPRFVRNPMACGAPIVTNQFRNEKNEQEYINLNRNNMPQHLGVVTRKSSDPLHNGSDNRSMTSHESRT</sequence>
<name>A0ABR1HFC7_9HYPO</name>
<proteinExistence type="predicted"/>
<accession>A0ABR1HFC7</accession>
<feature type="region of interest" description="Disordered" evidence="1">
    <location>
        <begin position="293"/>
        <end position="316"/>
    </location>
</feature>
<gene>
    <name evidence="3" type="ORF">QQX98_003291</name>
</gene>
<dbReference type="EMBL" id="JAZAVJ010000037">
    <property type="protein sequence ID" value="KAK7419522.1"/>
    <property type="molecule type" value="Genomic_DNA"/>
</dbReference>